<evidence type="ECO:0000313" key="3">
    <source>
        <dbReference type="Proteomes" id="UP001341281"/>
    </source>
</evidence>
<name>A0AAQ3UJY9_PASNO</name>
<dbReference type="AlphaFoldDB" id="A0AAQ3UJY9"/>
<dbReference type="InterPro" id="IPR053134">
    <property type="entry name" value="RNA-dir_DNA_polymerase"/>
</dbReference>
<dbReference type="EMBL" id="CP144753">
    <property type="protein sequence ID" value="WVZ93644.1"/>
    <property type="molecule type" value="Genomic_DNA"/>
</dbReference>
<dbReference type="InterPro" id="IPR043128">
    <property type="entry name" value="Rev_trsase/Diguanyl_cyclase"/>
</dbReference>
<organism evidence="2 3">
    <name type="scientific">Paspalum notatum var. saurae</name>
    <dbReference type="NCBI Taxonomy" id="547442"/>
    <lineage>
        <taxon>Eukaryota</taxon>
        <taxon>Viridiplantae</taxon>
        <taxon>Streptophyta</taxon>
        <taxon>Embryophyta</taxon>
        <taxon>Tracheophyta</taxon>
        <taxon>Spermatophyta</taxon>
        <taxon>Magnoliopsida</taxon>
        <taxon>Liliopsida</taxon>
        <taxon>Poales</taxon>
        <taxon>Poaceae</taxon>
        <taxon>PACMAD clade</taxon>
        <taxon>Panicoideae</taxon>
        <taxon>Andropogonodae</taxon>
        <taxon>Paspaleae</taxon>
        <taxon>Paspalinae</taxon>
        <taxon>Paspalum</taxon>
    </lineage>
</organism>
<dbReference type="Gene3D" id="3.30.70.270">
    <property type="match status" value="1"/>
</dbReference>
<dbReference type="PANTHER" id="PTHR24559">
    <property type="entry name" value="TRANSPOSON TY3-I GAG-POL POLYPROTEIN"/>
    <property type="match status" value="1"/>
</dbReference>
<feature type="domain" description="Reverse transcriptase" evidence="1">
    <location>
        <begin position="6"/>
        <end position="167"/>
    </location>
</feature>
<evidence type="ECO:0000259" key="1">
    <source>
        <dbReference type="Pfam" id="PF00078"/>
    </source>
</evidence>
<accession>A0AAQ3UJY9</accession>
<proteinExistence type="predicted"/>
<evidence type="ECO:0000313" key="2">
    <source>
        <dbReference type="EMBL" id="WVZ93644.1"/>
    </source>
</evidence>
<gene>
    <name evidence="2" type="ORF">U9M48_039609</name>
</gene>
<protein>
    <recommendedName>
        <fullName evidence="1">Reverse transcriptase domain-containing protein</fullName>
    </recommendedName>
</protein>
<dbReference type="InterPro" id="IPR000477">
    <property type="entry name" value="RT_dom"/>
</dbReference>
<dbReference type="InterPro" id="IPR043502">
    <property type="entry name" value="DNA/RNA_pol_sf"/>
</dbReference>
<dbReference type="CDD" id="cd01647">
    <property type="entry name" value="RT_LTR"/>
    <property type="match status" value="1"/>
</dbReference>
<dbReference type="Proteomes" id="UP001341281">
    <property type="component" value="Chromosome 09"/>
</dbReference>
<keyword evidence="3" id="KW-1185">Reference proteome</keyword>
<dbReference type="Gene3D" id="3.10.10.10">
    <property type="entry name" value="HIV Type 1 Reverse Transcriptase, subunit A, domain 1"/>
    <property type="match status" value="1"/>
</dbReference>
<reference evidence="2 3" key="1">
    <citation type="submission" date="2024-02" db="EMBL/GenBank/DDBJ databases">
        <title>High-quality chromosome-scale genome assembly of Pensacola bahiagrass (Paspalum notatum Flugge var. saurae).</title>
        <authorList>
            <person name="Vega J.M."/>
            <person name="Podio M."/>
            <person name="Orjuela J."/>
            <person name="Siena L.A."/>
            <person name="Pessino S.C."/>
            <person name="Combes M.C."/>
            <person name="Mariac C."/>
            <person name="Albertini E."/>
            <person name="Pupilli F."/>
            <person name="Ortiz J.P.A."/>
            <person name="Leblanc O."/>
        </authorList>
    </citation>
    <scope>NUCLEOTIDE SEQUENCE [LARGE SCALE GENOMIC DNA]</scope>
    <source>
        <strain evidence="2">R1</strain>
        <tissue evidence="2">Leaf</tissue>
    </source>
</reference>
<sequence>MQQKIRKQSMENGGKLRMCIDYIDLNKACPKDPYPLPRIDQIVDSTAGCEMLSFLDAYSGFHQIRMAREDEEKTSFTTPCGIFCYVNMPYGLKNALPTFVGATHIALKEYLGKTVELYVDDIVIKSRRNETFLRDLDDIFKNLRKYSMMLNPEKCVFGVAAGKLLGFLVSHQGIEANPEKIQAIERKRPPTRVKEVHVGVP</sequence>
<dbReference type="PANTHER" id="PTHR24559:SF444">
    <property type="entry name" value="REVERSE TRANSCRIPTASE DOMAIN-CONTAINING PROTEIN"/>
    <property type="match status" value="1"/>
</dbReference>
<dbReference type="Pfam" id="PF00078">
    <property type="entry name" value="RVT_1"/>
    <property type="match status" value="1"/>
</dbReference>
<dbReference type="SUPFAM" id="SSF56672">
    <property type="entry name" value="DNA/RNA polymerases"/>
    <property type="match status" value="1"/>
</dbReference>